<evidence type="ECO:0000256" key="9">
    <source>
        <dbReference type="PIRSR" id="PIRSR036421-3"/>
    </source>
</evidence>
<evidence type="ECO:0000256" key="11">
    <source>
        <dbReference type="SAM" id="SignalP"/>
    </source>
</evidence>
<dbReference type="CDD" id="cd07562">
    <property type="entry name" value="Peptidase_S41_TRI"/>
    <property type="match status" value="1"/>
</dbReference>
<reference evidence="13 14" key="1">
    <citation type="submission" date="2019-05" db="EMBL/GenBank/DDBJ databases">
        <title>Algicella ahnfeltiae gen. nov., sp. nov., a novel marine bacterium of the family Flavobacteriaceae isolated from a red alga.</title>
        <authorList>
            <person name="Nedashkovskaya O.I."/>
            <person name="Kukhlevskiy A.D."/>
            <person name="Kim S.-G."/>
            <person name="Zhukova N.V."/>
            <person name="Mikhailov V.V."/>
        </authorList>
    </citation>
    <scope>NUCLEOTIDE SEQUENCE [LARGE SCALE GENOMIC DNA]</scope>
    <source>
        <strain evidence="13 14">10Alg115</strain>
    </source>
</reference>
<feature type="site" description="Transition state stabilizer; via amide nitrogen" evidence="9">
    <location>
        <position position="961"/>
    </location>
</feature>
<feature type="domain" description="PDZ" evidence="12">
    <location>
        <begin position="765"/>
        <end position="833"/>
    </location>
</feature>
<feature type="signal peptide" evidence="11">
    <location>
        <begin position="1"/>
        <end position="21"/>
    </location>
</feature>
<dbReference type="SMART" id="SM00245">
    <property type="entry name" value="TSPc"/>
    <property type="match status" value="1"/>
</dbReference>
<evidence type="ECO:0000313" key="13">
    <source>
        <dbReference type="EMBL" id="QCX38541.1"/>
    </source>
</evidence>
<sequence>MKLYKFLLMTIAFSIVHLTSAQHTDTFFTLDPTLTPDAESIIFSMDSDLWKVPTSGGNAQRLTAMQGDETNPSVSPDGKWLAFSSTQFGNADVYIIPLKGGEIRQLTFHESDDKVSSWSWDSSIIYFTSGRFNSFTTYSIHKNGGTPIRLFENYFNTVHNVVENPLNDEIYFNESWESGRFAHRKRYKGDYNPDIKSYNTKTKAFKKYTTYRGKDFGATFDKNGTLYFKSDEANDEYNLYTFNNGVKKSLTNFKTSIMWPKVSANGEKVVFRKDYQIYVYDVTSGKTNKPIIRVFKNNTLNKDQSFKTKGKISYFDVSPDDKKLAFVSRGRLFISDIKGKFIKEIKTDPIEAVQEVKWLKNNKTLIYSQSLKGYYNWYSINAEDNSNKKQITKINKNNRQLTFNSDRTKGVYISGRNNIIIIDLITFKTNTIVTDELWGFYNSNPYFSPDDKYVVYNAHRNFESDIFTYEIATKKTTNLTKTKISESEPTWSPDGKFIYFSSDKLQPGYPMGTTNSKIYQMALDKYEAPFKLDKIEKLFEEEKKEESKSKKEKDKNKEEEKVVKPVVIINPNNAMERLKQISPSFGQQENITVITKDDKTYIYYISNHSEGKNKLWKTTLEPFEKNKTESVSDKAINGYQIVSSSKNNYILFDGAIATLDIDGNKLKEIETDFTFNKALVNEFDQMFYDAWAGMEENFYDENFHGQNWQKLRDHYAQYLPNVTSRNHLSLIFNDMLGELNTSHFGFNSHGDEQDVYYGTRSLATGILFNNTDPFIVDAIVKESPTDVKGKNIKKGDELVAVNGVKIVKTENREKYFSVPSFENEITLTLKRKGVEHKVNVHASSTNTIKSLLYDEWQDLNQNYVDTKSNNKIAYVHMKNMSGGELTKFKEDLVSNEADKKALIVDLRFNTGGNVHDGVLNFLQQKKYLNWKYREGKLTGQSNFNYGNKPIVLLINEQSLSDAEMTASGFKELGLGTIVGTETYRWIIFTTGKSLVDGSFYRLPSWGCYTLDGKNLESEGVSPDVYVAESFKDRLDGKQPQLDKAIEILLKELNK</sequence>
<evidence type="ECO:0000313" key="14">
    <source>
        <dbReference type="Proteomes" id="UP000306229"/>
    </source>
</evidence>
<dbReference type="PANTHER" id="PTHR43253:SF1">
    <property type="entry name" value="TRICORN PROTEASE HOMOLOG 2-RELATED"/>
    <property type="match status" value="1"/>
</dbReference>
<dbReference type="Pfam" id="PF26550">
    <property type="entry name" value="Tricorn_2nd"/>
    <property type="match status" value="1"/>
</dbReference>
<dbReference type="GO" id="GO:0008236">
    <property type="term" value="F:serine-type peptidase activity"/>
    <property type="evidence" value="ECO:0007669"/>
    <property type="project" value="UniProtKB-UniRule"/>
</dbReference>
<dbReference type="Pfam" id="PF14684">
    <property type="entry name" value="Tricorn_C1"/>
    <property type="match status" value="1"/>
</dbReference>
<keyword evidence="11" id="KW-0732">Signal</keyword>
<accession>A0A5B7TT98</accession>
<comment type="similarity">
    <text evidence="2 7">Belongs to the peptidase S41B family.</text>
</comment>
<evidence type="ECO:0000256" key="6">
    <source>
        <dbReference type="ARBA" id="ARBA00022825"/>
    </source>
</evidence>
<dbReference type="Pfam" id="PF03572">
    <property type="entry name" value="Peptidase_S41"/>
    <property type="match status" value="1"/>
</dbReference>
<dbReference type="GO" id="GO:0005737">
    <property type="term" value="C:cytoplasm"/>
    <property type="evidence" value="ECO:0007669"/>
    <property type="project" value="UniProtKB-SubCell"/>
</dbReference>
<evidence type="ECO:0000259" key="12">
    <source>
        <dbReference type="PROSITE" id="PS50106"/>
    </source>
</evidence>
<keyword evidence="6 7" id="KW-0720">Serine protease</keyword>
<dbReference type="Gene3D" id="2.30.42.10">
    <property type="match status" value="1"/>
</dbReference>
<keyword evidence="14" id="KW-1185">Reference proteome</keyword>
<evidence type="ECO:0000256" key="5">
    <source>
        <dbReference type="ARBA" id="ARBA00022801"/>
    </source>
</evidence>
<keyword evidence="3 7" id="KW-0963">Cytoplasm</keyword>
<dbReference type="Gene3D" id="2.120.10.60">
    <property type="entry name" value="Tricorn protease N-terminal domain"/>
    <property type="match status" value="1"/>
</dbReference>
<evidence type="ECO:0000256" key="10">
    <source>
        <dbReference type="SAM" id="Coils"/>
    </source>
</evidence>
<feature type="coiled-coil region" evidence="10">
    <location>
        <begin position="532"/>
        <end position="561"/>
    </location>
</feature>
<protein>
    <recommendedName>
        <fullName evidence="7">Tricorn protease homolog</fullName>
        <ecNumber evidence="7">3.4.21.-</ecNumber>
    </recommendedName>
</protein>
<evidence type="ECO:0000256" key="2">
    <source>
        <dbReference type="ARBA" id="ARBA00008524"/>
    </source>
</evidence>
<dbReference type="Gene3D" id="3.90.226.10">
    <property type="entry name" value="2-enoyl-CoA Hydratase, Chain A, domain 1"/>
    <property type="match status" value="1"/>
</dbReference>
<feature type="chain" id="PRO_5022923234" description="Tricorn protease homolog" evidence="11">
    <location>
        <begin position="22"/>
        <end position="1054"/>
    </location>
</feature>
<dbReference type="PANTHER" id="PTHR43253">
    <property type="entry name" value="TRICORN PROTEASE HOMOLOG 2-RELATED"/>
    <property type="match status" value="1"/>
</dbReference>
<evidence type="ECO:0000256" key="7">
    <source>
        <dbReference type="PIRNR" id="PIRNR036421"/>
    </source>
</evidence>
<dbReference type="PIRSF" id="PIRSF036421">
    <property type="entry name" value="Tricorn_protease"/>
    <property type="match status" value="1"/>
</dbReference>
<evidence type="ECO:0000256" key="1">
    <source>
        <dbReference type="ARBA" id="ARBA00004496"/>
    </source>
</evidence>
<dbReference type="SUPFAM" id="SSF50156">
    <property type="entry name" value="PDZ domain-like"/>
    <property type="match status" value="1"/>
</dbReference>
<organism evidence="13 14">
    <name type="scientific">Aureibaculum algae</name>
    <dbReference type="NCBI Taxonomy" id="2584122"/>
    <lineage>
        <taxon>Bacteria</taxon>
        <taxon>Pseudomonadati</taxon>
        <taxon>Bacteroidota</taxon>
        <taxon>Flavobacteriia</taxon>
        <taxon>Flavobacteriales</taxon>
        <taxon>Flavobacteriaceae</taxon>
        <taxon>Aureibaculum</taxon>
    </lineage>
</organism>
<evidence type="ECO:0000256" key="8">
    <source>
        <dbReference type="PIRSR" id="PIRSR036421-1"/>
    </source>
</evidence>
<keyword evidence="10" id="KW-0175">Coiled coil</keyword>
<feature type="active site" description="Charge relay system" evidence="8">
    <location>
        <position position="743"/>
    </location>
</feature>
<dbReference type="InterPro" id="IPR001478">
    <property type="entry name" value="PDZ"/>
</dbReference>
<dbReference type="SUPFAM" id="SSF69304">
    <property type="entry name" value="Tricorn protease N-terminal domain"/>
    <property type="match status" value="1"/>
</dbReference>
<name>A0A5B7TT98_9FLAO</name>
<dbReference type="InterPro" id="IPR029045">
    <property type="entry name" value="ClpP/crotonase-like_dom_sf"/>
</dbReference>
<dbReference type="SMART" id="SM00228">
    <property type="entry name" value="PDZ"/>
    <property type="match status" value="1"/>
</dbReference>
<dbReference type="Proteomes" id="UP000306229">
    <property type="component" value="Chromosome"/>
</dbReference>
<evidence type="ECO:0000256" key="3">
    <source>
        <dbReference type="ARBA" id="ARBA00022490"/>
    </source>
</evidence>
<keyword evidence="5 7" id="KW-0378">Hydrolase</keyword>
<keyword evidence="4 7" id="KW-0645">Protease</keyword>
<dbReference type="Pfam" id="PF26549">
    <property type="entry name" value="Tricorn_N"/>
    <property type="match status" value="1"/>
</dbReference>
<feature type="active site" description="Charge relay system" evidence="8">
    <location>
        <position position="1016"/>
    </location>
</feature>
<dbReference type="EMBL" id="CP040749">
    <property type="protein sequence ID" value="QCX38541.1"/>
    <property type="molecule type" value="Genomic_DNA"/>
</dbReference>
<dbReference type="InterPro" id="IPR005151">
    <property type="entry name" value="Tail-specific_protease"/>
</dbReference>
<dbReference type="EC" id="3.4.21.-" evidence="7"/>
<dbReference type="AlphaFoldDB" id="A0A5B7TT98"/>
<proteinExistence type="inferred from homology"/>
<dbReference type="Gene3D" id="3.30.750.44">
    <property type="match status" value="1"/>
</dbReference>
<dbReference type="KEGG" id="fbe:FF125_08895"/>
<dbReference type="PROSITE" id="PS50106">
    <property type="entry name" value="PDZ"/>
    <property type="match status" value="1"/>
</dbReference>
<gene>
    <name evidence="13" type="ORF">FF125_08895</name>
</gene>
<dbReference type="RefSeq" id="WP_138949437.1">
    <property type="nucleotide sequence ID" value="NZ_CP040749.1"/>
</dbReference>
<comment type="subcellular location">
    <subcellularLocation>
        <location evidence="1 7">Cytoplasm</location>
    </subcellularLocation>
</comment>
<dbReference type="InterPro" id="IPR028204">
    <property type="entry name" value="Tricorn_C1"/>
</dbReference>
<evidence type="ECO:0000256" key="4">
    <source>
        <dbReference type="ARBA" id="ARBA00022670"/>
    </source>
</evidence>
<dbReference type="InterPro" id="IPR012393">
    <property type="entry name" value="Tricorn_protease"/>
</dbReference>
<dbReference type="Gene3D" id="2.130.10.10">
    <property type="entry name" value="YVTN repeat-like/Quinoprotein amine dehydrogenase"/>
    <property type="match status" value="1"/>
</dbReference>
<dbReference type="GO" id="GO:0006508">
    <property type="term" value="P:proteolysis"/>
    <property type="evidence" value="ECO:0007669"/>
    <property type="project" value="UniProtKB-UniRule"/>
</dbReference>
<feature type="active site" description="Nucleophile" evidence="8">
    <location>
        <position position="960"/>
    </location>
</feature>
<dbReference type="SUPFAM" id="SSF82171">
    <property type="entry name" value="DPP6 N-terminal domain-like"/>
    <property type="match status" value="1"/>
</dbReference>
<dbReference type="OrthoDB" id="9815657at2"/>
<dbReference type="InterPro" id="IPR015943">
    <property type="entry name" value="WD40/YVTN_repeat-like_dom_sf"/>
</dbReference>
<dbReference type="SUPFAM" id="SSF52096">
    <property type="entry name" value="ClpP/crotonase"/>
    <property type="match status" value="1"/>
</dbReference>
<dbReference type="InterPro" id="IPR036034">
    <property type="entry name" value="PDZ_sf"/>
</dbReference>
<comment type="function">
    <text evidence="7">Degrades oligopeptides.</text>
</comment>